<evidence type="ECO:0000313" key="3">
    <source>
        <dbReference type="Proteomes" id="UP000466442"/>
    </source>
</evidence>
<proteinExistence type="predicted"/>
<reference evidence="2" key="1">
    <citation type="journal article" date="2021" name="Mol. Ecol. Resour.">
        <title>Apolygus lucorum genome provides insights into omnivorousness and mesophyll feeding.</title>
        <authorList>
            <person name="Liu Y."/>
            <person name="Liu H."/>
            <person name="Wang H."/>
            <person name="Huang T."/>
            <person name="Liu B."/>
            <person name="Yang B."/>
            <person name="Yin L."/>
            <person name="Li B."/>
            <person name="Zhang Y."/>
            <person name="Zhang S."/>
            <person name="Jiang F."/>
            <person name="Zhang X."/>
            <person name="Ren Y."/>
            <person name="Wang B."/>
            <person name="Wang S."/>
            <person name="Lu Y."/>
            <person name="Wu K."/>
            <person name="Fan W."/>
            <person name="Wang G."/>
        </authorList>
    </citation>
    <scope>NUCLEOTIDE SEQUENCE</scope>
    <source>
        <strain evidence="2">12Hb</strain>
    </source>
</reference>
<feature type="compositionally biased region" description="Polar residues" evidence="1">
    <location>
        <begin position="203"/>
        <end position="214"/>
    </location>
</feature>
<sequence length="214" mass="23222">MSVDDMNVPYEDDVESGWSGTHSEEAAEEASEQQESDPTSAISLPEGFRKIMAKSLKPVPVKRIIHPEVVEAWTRQMHSGLLLDYYNQAVRRKVNFAALHDVFALNDGGHLARRGASHQPSRDPTSAVAAGGVPCSSAPPDGAGAAAAGEITTAQPLMQVPVNLPANVQPAPQETVMRFCLGDAFVEVSQMPARRGRWRRPTPYQQGNNRRGNQ</sequence>
<dbReference type="Proteomes" id="UP000466442">
    <property type="component" value="Unassembled WGS sequence"/>
</dbReference>
<feature type="region of interest" description="Disordered" evidence="1">
    <location>
        <begin position="1"/>
        <end position="43"/>
    </location>
</feature>
<dbReference type="EMBL" id="WIXP02000006">
    <property type="protein sequence ID" value="KAF6209629.1"/>
    <property type="molecule type" value="Genomic_DNA"/>
</dbReference>
<comment type="caution">
    <text evidence="2">The sequence shown here is derived from an EMBL/GenBank/DDBJ whole genome shotgun (WGS) entry which is preliminary data.</text>
</comment>
<protein>
    <submittedName>
        <fullName evidence="2">Uncharacterized protein</fullName>
    </submittedName>
</protein>
<keyword evidence="3" id="KW-1185">Reference proteome</keyword>
<organism evidence="2 3">
    <name type="scientific">Apolygus lucorum</name>
    <name type="common">Small green plant bug</name>
    <name type="synonym">Lygocoris lucorum</name>
    <dbReference type="NCBI Taxonomy" id="248454"/>
    <lineage>
        <taxon>Eukaryota</taxon>
        <taxon>Metazoa</taxon>
        <taxon>Ecdysozoa</taxon>
        <taxon>Arthropoda</taxon>
        <taxon>Hexapoda</taxon>
        <taxon>Insecta</taxon>
        <taxon>Pterygota</taxon>
        <taxon>Neoptera</taxon>
        <taxon>Paraneoptera</taxon>
        <taxon>Hemiptera</taxon>
        <taxon>Heteroptera</taxon>
        <taxon>Panheteroptera</taxon>
        <taxon>Cimicomorpha</taxon>
        <taxon>Miridae</taxon>
        <taxon>Mirini</taxon>
        <taxon>Apolygus</taxon>
    </lineage>
</organism>
<evidence type="ECO:0000256" key="1">
    <source>
        <dbReference type="SAM" id="MobiDB-lite"/>
    </source>
</evidence>
<name>A0A8S9XLX0_APOLU</name>
<accession>A0A8S9XLX0</accession>
<evidence type="ECO:0000313" key="2">
    <source>
        <dbReference type="EMBL" id="KAF6209629.1"/>
    </source>
</evidence>
<gene>
    <name evidence="2" type="ORF">GE061_015377</name>
</gene>
<feature type="compositionally biased region" description="Acidic residues" evidence="1">
    <location>
        <begin position="26"/>
        <end position="35"/>
    </location>
</feature>
<feature type="region of interest" description="Disordered" evidence="1">
    <location>
        <begin position="192"/>
        <end position="214"/>
    </location>
</feature>
<dbReference type="AlphaFoldDB" id="A0A8S9XLX0"/>